<reference evidence="4 5" key="1">
    <citation type="journal article" date="2011" name="PLoS Pathog.">
        <title>Endophytic Life Strategies Decoded by Genome and Transcriptome Analyses of the Mutualistic Root Symbiont Piriformospora indica.</title>
        <authorList>
            <person name="Zuccaro A."/>
            <person name="Lahrmann U."/>
            <person name="Guldener U."/>
            <person name="Langen G."/>
            <person name="Pfiffi S."/>
            <person name="Biedenkopf D."/>
            <person name="Wong P."/>
            <person name="Samans B."/>
            <person name="Grimm C."/>
            <person name="Basiewicz M."/>
            <person name="Murat C."/>
            <person name="Martin F."/>
            <person name="Kogel K.H."/>
        </authorList>
    </citation>
    <scope>NUCLEOTIDE SEQUENCE [LARGE SCALE GENOMIC DNA]</scope>
    <source>
        <strain evidence="4 5">DSM 11827</strain>
    </source>
</reference>
<keyword evidence="2" id="KW-0472">Membrane</keyword>
<evidence type="ECO:0000313" key="4">
    <source>
        <dbReference type="EMBL" id="CCA73928.1"/>
    </source>
</evidence>
<feature type="transmembrane region" description="Helical" evidence="2">
    <location>
        <begin position="169"/>
        <end position="191"/>
    </location>
</feature>
<dbReference type="Proteomes" id="UP000007148">
    <property type="component" value="Unassembled WGS sequence"/>
</dbReference>
<dbReference type="AlphaFoldDB" id="G4TRI5"/>
<keyword evidence="2" id="KW-0812">Transmembrane</keyword>
<feature type="compositionally biased region" description="Low complexity" evidence="1">
    <location>
        <begin position="330"/>
        <end position="364"/>
    </location>
</feature>
<organism evidence="4 5">
    <name type="scientific">Serendipita indica (strain DSM 11827)</name>
    <name type="common">Root endophyte fungus</name>
    <name type="synonym">Piriformospora indica</name>
    <dbReference type="NCBI Taxonomy" id="1109443"/>
    <lineage>
        <taxon>Eukaryota</taxon>
        <taxon>Fungi</taxon>
        <taxon>Dikarya</taxon>
        <taxon>Basidiomycota</taxon>
        <taxon>Agaricomycotina</taxon>
        <taxon>Agaricomycetes</taxon>
        <taxon>Sebacinales</taxon>
        <taxon>Serendipitaceae</taxon>
        <taxon>Serendipita</taxon>
    </lineage>
</organism>
<protein>
    <submittedName>
        <fullName evidence="4">Uncharacterized protein</fullName>
    </submittedName>
</protein>
<feature type="transmembrane region" description="Helical" evidence="2">
    <location>
        <begin position="120"/>
        <end position="141"/>
    </location>
</feature>
<evidence type="ECO:0000256" key="2">
    <source>
        <dbReference type="SAM" id="Phobius"/>
    </source>
</evidence>
<dbReference type="HOGENOM" id="CLU_067172_0_0_1"/>
<evidence type="ECO:0000256" key="3">
    <source>
        <dbReference type="SAM" id="SignalP"/>
    </source>
</evidence>
<feature type="transmembrane region" description="Helical" evidence="2">
    <location>
        <begin position="211"/>
        <end position="238"/>
    </location>
</feature>
<evidence type="ECO:0000313" key="5">
    <source>
        <dbReference type="Proteomes" id="UP000007148"/>
    </source>
</evidence>
<proteinExistence type="predicted"/>
<gene>
    <name evidence="4" type="ORF">PIIN_07881</name>
</gene>
<dbReference type="EMBL" id="CAFZ01000264">
    <property type="protein sequence ID" value="CCA73928.1"/>
    <property type="molecule type" value="Genomic_DNA"/>
</dbReference>
<feature type="chain" id="PRO_5003469018" evidence="3">
    <location>
        <begin position="20"/>
        <end position="372"/>
    </location>
</feature>
<accession>G4TRI5</accession>
<feature type="region of interest" description="Disordered" evidence="1">
    <location>
        <begin position="330"/>
        <end position="372"/>
    </location>
</feature>
<evidence type="ECO:0000256" key="1">
    <source>
        <dbReference type="SAM" id="MobiDB-lite"/>
    </source>
</evidence>
<name>G4TRI5_SERID</name>
<keyword evidence="3" id="KW-0732">Signal</keyword>
<feature type="transmembrane region" description="Helical" evidence="2">
    <location>
        <begin position="285"/>
        <end position="307"/>
    </location>
</feature>
<keyword evidence="2" id="KW-1133">Transmembrane helix</keyword>
<comment type="caution">
    <text evidence="4">The sequence shown here is derived from an EMBL/GenBank/DDBJ whole genome shotgun (WGS) entry which is preliminary data.</text>
</comment>
<feature type="transmembrane region" description="Helical" evidence="2">
    <location>
        <begin position="78"/>
        <end position="97"/>
    </location>
</feature>
<keyword evidence="5" id="KW-1185">Reference proteome</keyword>
<feature type="signal peptide" evidence="3">
    <location>
        <begin position="1"/>
        <end position="19"/>
    </location>
</feature>
<sequence length="372" mass="41638">MRNFLSLFSVLHFVVSVTAKGRGGGGGGGSIDDNWDAPVTIKVAMAFEIIYFIILLGAFITIWRRLHLVPPGRYTRAPYVLLTIALAYLLSAIYTRINDGGGSISTYYDGPDRGLHGLNAFNWFVVNIDTAFRPAVCLWLVHLRGNLARKVQNAPQPWVSQFWKRILDWSLVAITYLLETWSMGVTAHAYAQDDSGQMNSDRFWAYIDMNRGLRFTILTFILLLAIDIIVSFIALKVVQKRMNFIDPITTRLLVAVLPFVAIYFIQSLVVTVYPEGRSMTLEEFYGLELAGVILSGLCRVGIICGLLSTMTIPDAVWAPGQAIPNKEDISMSQQPQQPFYQPSWQIPHTMPAPGQYPQPGQYQPPQNPPPTH</sequence>
<dbReference type="InParanoid" id="G4TRI5"/>
<feature type="transmembrane region" description="Helical" evidence="2">
    <location>
        <begin position="250"/>
        <end position="273"/>
    </location>
</feature>
<feature type="transmembrane region" description="Helical" evidence="2">
    <location>
        <begin position="43"/>
        <end position="66"/>
    </location>
</feature>